<keyword evidence="5" id="KW-1185">Reference proteome</keyword>
<comment type="caution">
    <text evidence="4">The sequence shown here is derived from an EMBL/GenBank/DDBJ whole genome shotgun (WGS) entry which is preliminary data.</text>
</comment>
<gene>
    <name evidence="4" type="ORF">ACFOZ4_33170</name>
</gene>
<dbReference type="InterPro" id="IPR036291">
    <property type="entry name" value="NAD(P)-bd_dom_sf"/>
</dbReference>
<sequence>MNLTPEALFGLTGKIAVVTGATGRLGRVMARTLATAGAQVWLVGRDSSRLDELAAELLADGLSAVAARCDVTDPDDVQALGVALSVGPGRVDVLVHNAHVGRGGTLATARTEDFAQAADLALAAFQRLLAATRDLLVRAAADSSPAVITVSSMYGLVSPRPSLYASPEQVNPPYYGAVKAGLLQLTRYAAVELAPQGVRVNAITPGAFPGGGDPEFLKALGEHSPLGRVGSPEEIATALLFLASPRSSYTTGANVVVDGGWTAW</sequence>
<protein>
    <submittedName>
        <fullName evidence="4">SDR family NAD(P)-dependent oxidoreductase</fullName>
        <ecNumber evidence="4">1.1.1.-</ecNumber>
    </submittedName>
</protein>
<dbReference type="Gene3D" id="3.40.50.720">
    <property type="entry name" value="NAD(P)-binding Rossmann-like Domain"/>
    <property type="match status" value="1"/>
</dbReference>
<dbReference type="PRINTS" id="PR00080">
    <property type="entry name" value="SDRFAMILY"/>
</dbReference>
<proteinExistence type="inferred from homology"/>
<dbReference type="Proteomes" id="UP001595816">
    <property type="component" value="Unassembled WGS sequence"/>
</dbReference>
<dbReference type="SUPFAM" id="SSF51735">
    <property type="entry name" value="NAD(P)-binding Rossmann-fold domains"/>
    <property type="match status" value="1"/>
</dbReference>
<comment type="similarity">
    <text evidence="1">Belongs to the short-chain dehydrogenases/reductases (SDR) family.</text>
</comment>
<dbReference type="Pfam" id="PF13561">
    <property type="entry name" value="adh_short_C2"/>
    <property type="match status" value="1"/>
</dbReference>
<dbReference type="PANTHER" id="PTHR43618">
    <property type="entry name" value="7-ALPHA-HYDROXYSTEROID DEHYDROGENASE"/>
    <property type="match status" value="1"/>
</dbReference>
<keyword evidence="2" id="KW-0521">NADP</keyword>
<dbReference type="PRINTS" id="PR00081">
    <property type="entry name" value="GDHRDH"/>
</dbReference>
<dbReference type="EMBL" id="JBHSAY010000022">
    <property type="protein sequence ID" value="MFC4135491.1"/>
    <property type="molecule type" value="Genomic_DNA"/>
</dbReference>
<evidence type="ECO:0000313" key="4">
    <source>
        <dbReference type="EMBL" id="MFC4135491.1"/>
    </source>
</evidence>
<evidence type="ECO:0000256" key="3">
    <source>
        <dbReference type="ARBA" id="ARBA00023002"/>
    </source>
</evidence>
<evidence type="ECO:0000256" key="1">
    <source>
        <dbReference type="ARBA" id="ARBA00006484"/>
    </source>
</evidence>
<dbReference type="EC" id="1.1.1.-" evidence="4"/>
<dbReference type="PANTHER" id="PTHR43618:SF8">
    <property type="entry name" value="7ALPHA-HYDROXYSTEROID DEHYDROGENASE"/>
    <property type="match status" value="1"/>
</dbReference>
<keyword evidence="3 4" id="KW-0560">Oxidoreductase</keyword>
<evidence type="ECO:0000256" key="2">
    <source>
        <dbReference type="ARBA" id="ARBA00022857"/>
    </source>
</evidence>
<evidence type="ECO:0000313" key="5">
    <source>
        <dbReference type="Proteomes" id="UP001595816"/>
    </source>
</evidence>
<reference evidence="5" key="1">
    <citation type="journal article" date="2019" name="Int. J. Syst. Evol. Microbiol.">
        <title>The Global Catalogue of Microorganisms (GCM) 10K type strain sequencing project: providing services to taxonomists for standard genome sequencing and annotation.</title>
        <authorList>
            <consortium name="The Broad Institute Genomics Platform"/>
            <consortium name="The Broad Institute Genome Sequencing Center for Infectious Disease"/>
            <person name="Wu L."/>
            <person name="Ma J."/>
        </authorList>
    </citation>
    <scope>NUCLEOTIDE SEQUENCE [LARGE SCALE GENOMIC DNA]</scope>
    <source>
        <strain evidence="5">CGMCC 4.7289</strain>
    </source>
</reference>
<accession>A0ABV8LWS4</accession>
<dbReference type="GO" id="GO:0016491">
    <property type="term" value="F:oxidoreductase activity"/>
    <property type="evidence" value="ECO:0007669"/>
    <property type="project" value="UniProtKB-KW"/>
</dbReference>
<name>A0ABV8LWS4_9ACTN</name>
<dbReference type="RefSeq" id="WP_253756224.1">
    <property type="nucleotide sequence ID" value="NZ_JAMZDZ010000001.1"/>
</dbReference>
<dbReference type="InterPro" id="IPR002347">
    <property type="entry name" value="SDR_fam"/>
</dbReference>
<dbReference type="InterPro" id="IPR052178">
    <property type="entry name" value="Sec_Metab_Biosynth_SDR"/>
</dbReference>
<organism evidence="4 5">
    <name type="scientific">Hamadaea flava</name>
    <dbReference type="NCBI Taxonomy" id="1742688"/>
    <lineage>
        <taxon>Bacteria</taxon>
        <taxon>Bacillati</taxon>
        <taxon>Actinomycetota</taxon>
        <taxon>Actinomycetes</taxon>
        <taxon>Micromonosporales</taxon>
        <taxon>Micromonosporaceae</taxon>
        <taxon>Hamadaea</taxon>
    </lineage>
</organism>